<dbReference type="InterPro" id="IPR026444">
    <property type="entry name" value="Secre_tail"/>
</dbReference>
<dbReference type="OrthoDB" id="9809583at2"/>
<keyword evidence="3" id="KW-0732">Signal</keyword>
<accession>A0A521DU70</accession>
<dbReference type="Pfam" id="PF00722">
    <property type="entry name" value="Glyco_hydro_16"/>
    <property type="match status" value="1"/>
</dbReference>
<protein>
    <submittedName>
        <fullName evidence="5">Por secretion system C-terminal sorting domain-containing protein</fullName>
    </submittedName>
</protein>
<evidence type="ECO:0000256" key="1">
    <source>
        <dbReference type="ARBA" id="ARBA00006865"/>
    </source>
</evidence>
<dbReference type="AlphaFoldDB" id="A0A521DU70"/>
<evidence type="ECO:0000256" key="2">
    <source>
        <dbReference type="ARBA" id="ARBA00022801"/>
    </source>
</evidence>
<dbReference type="PANTHER" id="PTHR10963:SF55">
    <property type="entry name" value="GLYCOSIDE HYDROLASE FAMILY 16 PROTEIN"/>
    <property type="match status" value="1"/>
</dbReference>
<dbReference type="GO" id="GO:0004553">
    <property type="term" value="F:hydrolase activity, hydrolyzing O-glycosyl compounds"/>
    <property type="evidence" value="ECO:0007669"/>
    <property type="project" value="InterPro"/>
</dbReference>
<dbReference type="PANTHER" id="PTHR10963">
    <property type="entry name" value="GLYCOSYL HYDROLASE-RELATED"/>
    <property type="match status" value="1"/>
</dbReference>
<dbReference type="Pfam" id="PF18962">
    <property type="entry name" value="Por_Secre_tail"/>
    <property type="match status" value="1"/>
</dbReference>
<gene>
    <name evidence="5" type="ORF">SAMN06265379_106160</name>
</gene>
<dbReference type="InterPro" id="IPR050546">
    <property type="entry name" value="Glycosyl_Hydrlase_16"/>
</dbReference>
<evidence type="ECO:0000256" key="3">
    <source>
        <dbReference type="SAM" id="SignalP"/>
    </source>
</evidence>
<feature type="domain" description="GH16" evidence="4">
    <location>
        <begin position="39"/>
        <end position="276"/>
    </location>
</feature>
<comment type="similarity">
    <text evidence="1">Belongs to the glycosyl hydrolase 16 family.</text>
</comment>
<dbReference type="GO" id="GO:0005975">
    <property type="term" value="P:carbohydrate metabolic process"/>
    <property type="evidence" value="ECO:0007669"/>
    <property type="project" value="InterPro"/>
</dbReference>
<dbReference type="SUPFAM" id="SSF49785">
    <property type="entry name" value="Galactose-binding domain-like"/>
    <property type="match status" value="3"/>
</dbReference>
<evidence type="ECO:0000313" key="5">
    <source>
        <dbReference type="EMBL" id="SMO75185.1"/>
    </source>
</evidence>
<evidence type="ECO:0000313" key="6">
    <source>
        <dbReference type="Proteomes" id="UP000319040"/>
    </source>
</evidence>
<organism evidence="5 6">
    <name type="scientific">Saccharicrinis carchari</name>
    <dbReference type="NCBI Taxonomy" id="1168039"/>
    <lineage>
        <taxon>Bacteria</taxon>
        <taxon>Pseudomonadati</taxon>
        <taxon>Bacteroidota</taxon>
        <taxon>Bacteroidia</taxon>
        <taxon>Marinilabiliales</taxon>
        <taxon>Marinilabiliaceae</taxon>
        <taxon>Saccharicrinis</taxon>
    </lineage>
</organism>
<dbReference type="Gene3D" id="2.60.120.430">
    <property type="entry name" value="Galactose-binding lectin"/>
    <property type="match status" value="2"/>
</dbReference>
<dbReference type="CDD" id="cd08023">
    <property type="entry name" value="GH16_laminarinase_like"/>
    <property type="match status" value="1"/>
</dbReference>
<dbReference type="NCBIfam" id="TIGR04183">
    <property type="entry name" value="Por_Secre_tail"/>
    <property type="match status" value="1"/>
</dbReference>
<keyword evidence="6" id="KW-1185">Reference proteome</keyword>
<keyword evidence="2" id="KW-0378">Hydrolase</keyword>
<sequence length="886" mass="97528">MKKKTLLLFLLPFLLFVATTAQNYNLVWEENFDGTSLNTDVWTYDTPTGIWNWGSNQELQYYSPDNVSVGPDGEGNNALIITAKREAREGYQFTSGRIHTRGKVGVRYGKIEARIKLPVLADGLWPAFWTLGTKNVWPASGEIDILEGGHADGIAAGTQERSFNGAVHWQHAGNYAGHGPQYTAPQGSSLYQYNTFTMEWSPSKIEMFFNNETVPYFAMNIDGADAEEFRDWTHYFILNLAVGGSFPGITNPDHITAPLPAQMMVDYIKVYQKTGEGEVVITPPEAPPTADQFGIYTENPAITERFVIDDLNNSLQIWENSLQPLNDAPSYDGTEAMAFYALASRTWFGLGINANNGIDLSHYDNGYLKFALRTTADNNFWIGVGDQDGNEGKVEFNNGADPYGFQRDGQWHNISIPVSTLKIAGLNLSKASNIFMIGGEGAVSNILIDDIYYSTSPDDVSNSALNPNRNATIELIENKIVADYYGVYTENPNVTEKLLIDDVTGHIYSWENTLVGYPTAPYDGEESLAWRTTSDRGWFGFGIHDDIAPDLTHFANGTLSFSAKTSSQENFVVAIEGKSGSKGEIHFTVGNDPAGFLRDGEWHRVIVPIADLNVDLSAVPLPFFVTQGTGSSTISGFAFDDIIYTAGATQPENPNLYTGGIDIGESTHPLWDSWFGDGGNGSVTYFENHLATVSVNEAGWASYSVQLFQDNMNLPNATYTLTFRAKADAPRSINVNVGKGLNVDPWFDPFMDGVTFDITTEWQTYTHTFTKTNPEPMGKLVFELGTATNGTAVTNVHFDDVVLAESNATNINKRIEKSFAIYPNPAKDVVYVIAEPGSVINLYNMTGKLVATQLASETKNTIDVSALPKGLYLIKTDENIEKLIIK</sequence>
<dbReference type="InterPro" id="IPR013320">
    <property type="entry name" value="ConA-like_dom_sf"/>
</dbReference>
<feature type="chain" id="PRO_5021883697" evidence="3">
    <location>
        <begin position="24"/>
        <end position="886"/>
    </location>
</feature>
<reference evidence="5 6" key="1">
    <citation type="submission" date="2017-05" db="EMBL/GenBank/DDBJ databases">
        <authorList>
            <person name="Varghese N."/>
            <person name="Submissions S."/>
        </authorList>
    </citation>
    <scope>NUCLEOTIDE SEQUENCE [LARGE SCALE GENOMIC DNA]</scope>
    <source>
        <strain evidence="5 6">DSM 27040</strain>
    </source>
</reference>
<dbReference type="Pfam" id="PF02018">
    <property type="entry name" value="CBM_4_9"/>
    <property type="match status" value="1"/>
</dbReference>
<dbReference type="PROSITE" id="PS51762">
    <property type="entry name" value="GH16_2"/>
    <property type="match status" value="1"/>
</dbReference>
<evidence type="ECO:0000259" key="4">
    <source>
        <dbReference type="PROSITE" id="PS51762"/>
    </source>
</evidence>
<dbReference type="SUPFAM" id="SSF49899">
    <property type="entry name" value="Concanavalin A-like lectins/glucanases"/>
    <property type="match status" value="1"/>
</dbReference>
<dbReference type="Gene3D" id="2.60.120.200">
    <property type="match status" value="1"/>
</dbReference>
<dbReference type="RefSeq" id="WP_142533865.1">
    <property type="nucleotide sequence ID" value="NZ_FXTB01000006.1"/>
</dbReference>
<dbReference type="Gene3D" id="2.60.120.260">
    <property type="entry name" value="Galactose-binding domain-like"/>
    <property type="match status" value="1"/>
</dbReference>
<dbReference type="InterPro" id="IPR003305">
    <property type="entry name" value="CenC_carb-bd"/>
</dbReference>
<name>A0A521DU70_SACCC</name>
<dbReference type="EMBL" id="FXTB01000006">
    <property type="protein sequence ID" value="SMO75185.1"/>
    <property type="molecule type" value="Genomic_DNA"/>
</dbReference>
<proteinExistence type="inferred from homology"/>
<feature type="signal peptide" evidence="3">
    <location>
        <begin position="1"/>
        <end position="23"/>
    </location>
</feature>
<dbReference type="InterPro" id="IPR000757">
    <property type="entry name" value="Beta-glucanase-like"/>
</dbReference>
<dbReference type="Proteomes" id="UP000319040">
    <property type="component" value="Unassembled WGS sequence"/>
</dbReference>
<dbReference type="InterPro" id="IPR008979">
    <property type="entry name" value="Galactose-bd-like_sf"/>
</dbReference>